<dbReference type="OrthoDB" id="1677352at2759"/>
<dbReference type="SUPFAM" id="SSF51621">
    <property type="entry name" value="Phosphoenolpyruvate/pyruvate domain"/>
    <property type="match status" value="1"/>
</dbReference>
<dbReference type="GO" id="GO:0006099">
    <property type="term" value="P:tricarboxylic acid cycle"/>
    <property type="evidence" value="ECO:0007669"/>
    <property type="project" value="InterPro"/>
</dbReference>
<dbReference type="InterPro" id="IPR015813">
    <property type="entry name" value="Pyrv/PenolPyrv_kinase-like_dom"/>
</dbReference>
<dbReference type="Proteomes" id="UP000631114">
    <property type="component" value="Unassembled WGS sequence"/>
</dbReference>
<evidence type="ECO:0000313" key="2">
    <source>
        <dbReference type="Proteomes" id="UP000631114"/>
    </source>
</evidence>
<dbReference type="Pfam" id="PF00311">
    <property type="entry name" value="PEPcase"/>
    <property type="match status" value="1"/>
</dbReference>
<dbReference type="AlphaFoldDB" id="A0A835HI17"/>
<dbReference type="GO" id="GO:0005829">
    <property type="term" value="C:cytosol"/>
    <property type="evidence" value="ECO:0007669"/>
    <property type="project" value="TreeGrafter"/>
</dbReference>
<proteinExistence type="predicted"/>
<dbReference type="PANTHER" id="PTHR30523:SF6">
    <property type="entry name" value="PHOSPHOENOLPYRUVATE CARBOXYLASE"/>
    <property type="match status" value="1"/>
</dbReference>
<reference evidence="1 2" key="1">
    <citation type="submission" date="2020-10" db="EMBL/GenBank/DDBJ databases">
        <title>The Coptis chinensis genome and diversification of protoberbering-type alkaloids.</title>
        <authorList>
            <person name="Wang B."/>
            <person name="Shu S."/>
            <person name="Song C."/>
            <person name="Liu Y."/>
        </authorList>
    </citation>
    <scope>NUCLEOTIDE SEQUENCE [LARGE SCALE GENOMIC DNA]</scope>
    <source>
        <strain evidence="1">HL-2020</strain>
        <tissue evidence="1">Leaf</tissue>
    </source>
</reference>
<keyword evidence="2" id="KW-1185">Reference proteome</keyword>
<dbReference type="GO" id="GO:0015977">
    <property type="term" value="P:carbon fixation"/>
    <property type="evidence" value="ECO:0007669"/>
    <property type="project" value="InterPro"/>
</dbReference>
<sequence length="69" mass="8177">MVGYFRIRKDVDRFTLRRWELYKAQEDVVATCNEYGIKVTLFHGREEVLDVVVDPSYLAIQSQPPVTEW</sequence>
<dbReference type="InterPro" id="IPR021135">
    <property type="entry name" value="PEP_COase"/>
</dbReference>
<dbReference type="EMBL" id="JADFTS010000007">
    <property type="protein sequence ID" value="KAF9598722.1"/>
    <property type="molecule type" value="Genomic_DNA"/>
</dbReference>
<dbReference type="GO" id="GO:0008964">
    <property type="term" value="F:phosphoenolpyruvate carboxylase activity"/>
    <property type="evidence" value="ECO:0007669"/>
    <property type="project" value="InterPro"/>
</dbReference>
<organism evidence="1 2">
    <name type="scientific">Coptis chinensis</name>
    <dbReference type="NCBI Taxonomy" id="261450"/>
    <lineage>
        <taxon>Eukaryota</taxon>
        <taxon>Viridiplantae</taxon>
        <taxon>Streptophyta</taxon>
        <taxon>Embryophyta</taxon>
        <taxon>Tracheophyta</taxon>
        <taxon>Spermatophyta</taxon>
        <taxon>Magnoliopsida</taxon>
        <taxon>Ranunculales</taxon>
        <taxon>Ranunculaceae</taxon>
        <taxon>Coptidoideae</taxon>
        <taxon>Coptis</taxon>
    </lineage>
</organism>
<gene>
    <name evidence="1" type="ORF">IFM89_031390</name>
</gene>
<name>A0A835HI17_9MAGN</name>
<comment type="caution">
    <text evidence="1">The sequence shown here is derived from an EMBL/GenBank/DDBJ whole genome shotgun (WGS) entry which is preliminary data.</text>
</comment>
<protein>
    <submittedName>
        <fullName evidence="1">Uncharacterized protein</fullName>
    </submittedName>
</protein>
<dbReference type="PANTHER" id="PTHR30523">
    <property type="entry name" value="PHOSPHOENOLPYRUVATE CARBOXYLASE"/>
    <property type="match status" value="1"/>
</dbReference>
<accession>A0A835HI17</accession>
<evidence type="ECO:0000313" key="1">
    <source>
        <dbReference type="EMBL" id="KAF9598722.1"/>
    </source>
</evidence>